<reference evidence="1 2" key="1">
    <citation type="journal article" date="2012" name="J. Bacteriol.">
        <title>Genome sequence of benzo(a)pyrene-degrading bacterium Novosphingobium pentaromativorans US6-1.</title>
        <authorList>
            <person name="Luo Y.R."/>
            <person name="Kang S.G."/>
            <person name="Kim S.J."/>
            <person name="Kim M.R."/>
            <person name="Li N."/>
            <person name="Lee J.H."/>
            <person name="Kwon K.K."/>
        </authorList>
    </citation>
    <scope>NUCLEOTIDE SEQUENCE [LARGE SCALE GENOMIC DNA]</scope>
    <source>
        <strain evidence="1 2">US6-1</strain>
    </source>
</reference>
<dbReference type="Gene3D" id="3.30.420.10">
    <property type="entry name" value="Ribonuclease H-like superfamily/Ribonuclease H"/>
    <property type="match status" value="1"/>
</dbReference>
<name>G6EJM6_9SPHN</name>
<dbReference type="SUPFAM" id="SSF53098">
    <property type="entry name" value="Ribonuclease H-like"/>
    <property type="match status" value="1"/>
</dbReference>
<organism evidence="1 2">
    <name type="scientific">Novosphingobium pentaromativorans US6-1</name>
    <dbReference type="NCBI Taxonomy" id="1088721"/>
    <lineage>
        <taxon>Bacteria</taxon>
        <taxon>Pseudomonadati</taxon>
        <taxon>Pseudomonadota</taxon>
        <taxon>Alphaproteobacteria</taxon>
        <taxon>Sphingomonadales</taxon>
        <taxon>Sphingomonadaceae</taxon>
        <taxon>Novosphingobium</taxon>
    </lineage>
</organism>
<dbReference type="Proteomes" id="UP000004030">
    <property type="component" value="Unassembled WGS sequence"/>
</dbReference>
<evidence type="ECO:0000313" key="1">
    <source>
        <dbReference type="EMBL" id="EHJ58495.1"/>
    </source>
</evidence>
<gene>
    <name evidence="1" type="ORF">NSU_4547</name>
</gene>
<comment type="caution">
    <text evidence="1">The sequence shown here is derived from an EMBL/GenBank/DDBJ whole genome shotgun (WGS) entry which is preliminary data.</text>
</comment>
<evidence type="ECO:0008006" key="3">
    <source>
        <dbReference type="Google" id="ProtNLM"/>
    </source>
</evidence>
<sequence>MLRTFSAMGSKHGAGYLPKREAGRFEDKQGGVGQPHRRWSLHGRDARQEMTLMDLVAIDFEASCLPRHGRSFPIEVGIASANGVRSWLIKPDARWRDWDWTDEAFALHGISRAQLNAEGHPPDAVLAELHKAIGSRRVFADSTIDSYWWDTLGTVTCRPLPSPIEHANALLDEWGSSSDTISAACQDANRLCPAMHRAAADARWLWTVLSGVNGRQVMAPKAPERWSTDPILAPFHQSVPDSDLSVIS</sequence>
<keyword evidence="2" id="KW-1185">Reference proteome</keyword>
<accession>G6EJM6</accession>
<protein>
    <recommendedName>
        <fullName evidence="3">Exonuclease domain-containing protein</fullName>
    </recommendedName>
</protein>
<dbReference type="InterPro" id="IPR012337">
    <property type="entry name" value="RNaseH-like_sf"/>
</dbReference>
<dbReference type="GO" id="GO:0003676">
    <property type="term" value="F:nucleic acid binding"/>
    <property type="evidence" value="ECO:0007669"/>
    <property type="project" value="InterPro"/>
</dbReference>
<dbReference type="AlphaFoldDB" id="G6EJM6"/>
<dbReference type="InterPro" id="IPR036397">
    <property type="entry name" value="RNaseH_sf"/>
</dbReference>
<proteinExistence type="predicted"/>
<dbReference type="eggNOG" id="COG0847">
    <property type="taxonomic scope" value="Bacteria"/>
</dbReference>
<dbReference type="EMBL" id="AGFM01000077">
    <property type="protein sequence ID" value="EHJ58495.1"/>
    <property type="molecule type" value="Genomic_DNA"/>
</dbReference>
<evidence type="ECO:0000313" key="2">
    <source>
        <dbReference type="Proteomes" id="UP000004030"/>
    </source>
</evidence>